<reference evidence="2 3" key="1">
    <citation type="journal article" date="2020" name="ISME J.">
        <title>Uncovering the hidden diversity of litter-decomposition mechanisms in mushroom-forming fungi.</title>
        <authorList>
            <person name="Floudas D."/>
            <person name="Bentzer J."/>
            <person name="Ahren D."/>
            <person name="Johansson T."/>
            <person name="Persson P."/>
            <person name="Tunlid A."/>
        </authorList>
    </citation>
    <scope>NUCLEOTIDE SEQUENCE [LARGE SCALE GENOMIC DNA]</scope>
    <source>
        <strain evidence="2 3">CBS 291.85</strain>
    </source>
</reference>
<evidence type="ECO:0000313" key="2">
    <source>
        <dbReference type="EMBL" id="KAF5372135.1"/>
    </source>
</evidence>
<comment type="caution">
    <text evidence="2">The sequence shown here is derived from an EMBL/GenBank/DDBJ whole genome shotgun (WGS) entry which is preliminary data.</text>
</comment>
<evidence type="ECO:0000313" key="3">
    <source>
        <dbReference type="Proteomes" id="UP000559256"/>
    </source>
</evidence>
<gene>
    <name evidence="2" type="ORF">D9758_005072</name>
</gene>
<protein>
    <submittedName>
        <fullName evidence="2">Uncharacterized protein</fullName>
    </submittedName>
</protein>
<dbReference type="AlphaFoldDB" id="A0A8H5GWI9"/>
<keyword evidence="3" id="KW-1185">Reference proteome</keyword>
<evidence type="ECO:0000256" key="1">
    <source>
        <dbReference type="SAM" id="Phobius"/>
    </source>
</evidence>
<dbReference type="EMBL" id="JAACJM010000006">
    <property type="protein sequence ID" value="KAF5372135.1"/>
    <property type="molecule type" value="Genomic_DNA"/>
</dbReference>
<keyword evidence="1" id="KW-0472">Membrane</keyword>
<organism evidence="2 3">
    <name type="scientific">Tetrapyrgos nigripes</name>
    <dbReference type="NCBI Taxonomy" id="182062"/>
    <lineage>
        <taxon>Eukaryota</taxon>
        <taxon>Fungi</taxon>
        <taxon>Dikarya</taxon>
        <taxon>Basidiomycota</taxon>
        <taxon>Agaricomycotina</taxon>
        <taxon>Agaricomycetes</taxon>
        <taxon>Agaricomycetidae</taxon>
        <taxon>Agaricales</taxon>
        <taxon>Marasmiineae</taxon>
        <taxon>Marasmiaceae</taxon>
        <taxon>Tetrapyrgos</taxon>
    </lineage>
</organism>
<feature type="transmembrane region" description="Helical" evidence="1">
    <location>
        <begin position="117"/>
        <end position="136"/>
    </location>
</feature>
<keyword evidence="1" id="KW-1133">Transmembrane helix</keyword>
<keyword evidence="1" id="KW-0812">Transmembrane</keyword>
<name>A0A8H5GWI9_9AGAR</name>
<sequence length="137" mass="14282">MINANALTDSLTGKINTPASNSTKNITNEARIDQSILTNPGSRDQCSQDTLDKIWSCTKESCACDNPTFINITQCLETLVGNKDINNASGTAIRTQYGVTCAAMGSAIPGFSGASRLSYGTGLIGGIVFTAVLSVIV</sequence>
<dbReference type="Proteomes" id="UP000559256">
    <property type="component" value="Unassembled WGS sequence"/>
</dbReference>
<proteinExistence type="predicted"/>
<dbReference type="OrthoDB" id="2990675at2759"/>
<accession>A0A8H5GWI9</accession>